<dbReference type="Gene3D" id="3.90.1150.10">
    <property type="entry name" value="Aspartate Aminotransferase, domain 1"/>
    <property type="match status" value="1"/>
</dbReference>
<evidence type="ECO:0000256" key="2">
    <source>
        <dbReference type="ARBA" id="ARBA00006966"/>
    </source>
</evidence>
<evidence type="ECO:0000259" key="11">
    <source>
        <dbReference type="Pfam" id="PF01212"/>
    </source>
</evidence>
<evidence type="ECO:0000256" key="9">
    <source>
        <dbReference type="PIRSR" id="PIRSR017617-1"/>
    </source>
</evidence>
<dbReference type="GO" id="GO:0005829">
    <property type="term" value="C:cytosol"/>
    <property type="evidence" value="ECO:0007669"/>
    <property type="project" value="TreeGrafter"/>
</dbReference>
<dbReference type="FunFam" id="3.40.640.10:FF:000030">
    <property type="entry name" value="Low-specificity L-threonine aldolase"/>
    <property type="match status" value="1"/>
</dbReference>
<dbReference type="Gene3D" id="3.40.640.10">
    <property type="entry name" value="Type I PLP-dependent aspartate aminotransferase-like (Major domain)"/>
    <property type="match status" value="1"/>
</dbReference>
<dbReference type="STRING" id="13370.A0A448YHS1"/>
<evidence type="ECO:0000256" key="8">
    <source>
        <dbReference type="ARBA" id="ARBA00066573"/>
    </source>
</evidence>
<dbReference type="InterPro" id="IPR015421">
    <property type="entry name" value="PyrdxlP-dep_Trfase_major"/>
</dbReference>
<gene>
    <name evidence="12" type="ORF">BRENAR_LOCUS1204</name>
</gene>
<dbReference type="NCBIfam" id="NF041359">
    <property type="entry name" value="GntG_guanitoxin"/>
    <property type="match status" value="1"/>
</dbReference>
<dbReference type="EMBL" id="CAACVR010000004">
    <property type="protein sequence ID" value="VEU20469.1"/>
    <property type="molecule type" value="Genomic_DNA"/>
</dbReference>
<keyword evidence="4" id="KW-0456">Lyase</keyword>
<organism evidence="12 13">
    <name type="scientific">Brettanomyces naardenensis</name>
    <name type="common">Yeast</name>
    <dbReference type="NCBI Taxonomy" id="13370"/>
    <lineage>
        <taxon>Eukaryota</taxon>
        <taxon>Fungi</taxon>
        <taxon>Dikarya</taxon>
        <taxon>Ascomycota</taxon>
        <taxon>Saccharomycotina</taxon>
        <taxon>Pichiomycetes</taxon>
        <taxon>Pichiales</taxon>
        <taxon>Pichiaceae</taxon>
        <taxon>Brettanomyces</taxon>
    </lineage>
</organism>
<dbReference type="PANTHER" id="PTHR48097">
    <property type="entry name" value="L-THREONINE ALDOLASE-RELATED"/>
    <property type="match status" value="1"/>
</dbReference>
<dbReference type="CDD" id="cd06502">
    <property type="entry name" value="TA_like"/>
    <property type="match status" value="1"/>
</dbReference>
<evidence type="ECO:0000256" key="5">
    <source>
        <dbReference type="ARBA" id="ARBA00050410"/>
    </source>
</evidence>
<feature type="compositionally biased region" description="Polar residues" evidence="10">
    <location>
        <begin position="357"/>
        <end position="366"/>
    </location>
</feature>
<keyword evidence="13" id="KW-1185">Reference proteome</keyword>
<proteinExistence type="inferred from homology"/>
<evidence type="ECO:0000256" key="3">
    <source>
        <dbReference type="ARBA" id="ARBA00022898"/>
    </source>
</evidence>
<dbReference type="EC" id="4.1.2.48" evidence="8"/>
<dbReference type="InterPro" id="IPR001597">
    <property type="entry name" value="ArAA_b-elim_lyase/Thr_aldolase"/>
</dbReference>
<evidence type="ECO:0000313" key="13">
    <source>
        <dbReference type="Proteomes" id="UP000290900"/>
    </source>
</evidence>
<accession>A0A448YHS1</accession>
<evidence type="ECO:0000256" key="4">
    <source>
        <dbReference type="ARBA" id="ARBA00023239"/>
    </source>
</evidence>
<sequence length="378" mass="41962">MTYETYNEFRSDTFTVPTKEMIQSVLDCSVGDSVYKEDKDTLELESYVAKLAGKEAGLFCCSGTMSNQIALRAHLYQPPHRILCDYRAHVYSHEAGGLATLSQAMVTPVIPANGLYLTLDDIIANFIPDDGNIHMAPTRVVSLENTLSGLVYPLDELKRISHWCHDNGVKLHCDGARLWNAAAEGDVSVGEICKYFDSVSLCLSKTLGAPIGSLLVGDRAFIEKANHFKKQNGGGLRQQGMLARMALIAVKDNFPKLKETHKWAKEFGKWCEENGIALEVPVQTNFVFIDFSKVKLNPSVWDESCKKYNVRTMGNRISFHYQNTPDAIESLKKALLEAYKDSLVNPYVRKGAPSLYRASSSGSDSTMVEKEKQAAKAI</sequence>
<feature type="region of interest" description="Disordered" evidence="10">
    <location>
        <begin position="355"/>
        <end position="378"/>
    </location>
</feature>
<evidence type="ECO:0000256" key="10">
    <source>
        <dbReference type="SAM" id="MobiDB-lite"/>
    </source>
</evidence>
<feature type="modified residue" description="N6-(pyridoxal phosphate)lysine" evidence="9">
    <location>
        <position position="205"/>
    </location>
</feature>
<evidence type="ECO:0000256" key="1">
    <source>
        <dbReference type="ARBA" id="ARBA00001933"/>
    </source>
</evidence>
<protein>
    <recommendedName>
        <fullName evidence="8">low-specificity L-threonine aldolase</fullName>
        <ecNumber evidence="8">4.1.2.48</ecNumber>
    </recommendedName>
</protein>
<dbReference type="Proteomes" id="UP000290900">
    <property type="component" value="Unassembled WGS sequence"/>
</dbReference>
<dbReference type="InterPro" id="IPR015422">
    <property type="entry name" value="PyrdxlP-dep_Trfase_small"/>
</dbReference>
<dbReference type="AlphaFoldDB" id="A0A448YHS1"/>
<dbReference type="GO" id="GO:0006545">
    <property type="term" value="P:glycine biosynthetic process"/>
    <property type="evidence" value="ECO:0007669"/>
    <property type="project" value="TreeGrafter"/>
</dbReference>
<comment type="cofactor">
    <cofactor evidence="1">
        <name>pyridoxal 5'-phosphate</name>
        <dbReference type="ChEBI" id="CHEBI:597326"/>
    </cofactor>
</comment>
<comment type="catalytic activity">
    <reaction evidence="6">
        <text>L-allo-threonine = acetaldehyde + glycine</text>
        <dbReference type="Rhea" id="RHEA:26209"/>
        <dbReference type="ChEBI" id="CHEBI:15343"/>
        <dbReference type="ChEBI" id="CHEBI:57305"/>
        <dbReference type="ChEBI" id="CHEBI:58585"/>
        <dbReference type="EC" id="4.1.2.48"/>
    </reaction>
</comment>
<dbReference type="InterPro" id="IPR023603">
    <property type="entry name" value="Low_specificity_L-TA-like"/>
</dbReference>
<reference evidence="12 13" key="1">
    <citation type="submission" date="2018-12" db="EMBL/GenBank/DDBJ databases">
        <authorList>
            <person name="Tiukova I."/>
            <person name="Dainat J."/>
        </authorList>
    </citation>
    <scope>NUCLEOTIDE SEQUENCE [LARGE SCALE GENOMIC DNA]</scope>
</reference>
<evidence type="ECO:0000256" key="6">
    <source>
        <dbReference type="ARBA" id="ARBA00050939"/>
    </source>
</evidence>
<dbReference type="GO" id="GO:0008732">
    <property type="term" value="F:L-allo-threonine aldolase activity"/>
    <property type="evidence" value="ECO:0007669"/>
    <property type="project" value="TreeGrafter"/>
</dbReference>
<dbReference type="InParanoid" id="A0A448YHS1"/>
<comment type="pathway">
    <text evidence="7">Amino-acid degradation; L-threonine degradation via aldolase pathway; acetaldehyde and glycine from L-threonine: step 1/1.</text>
</comment>
<evidence type="ECO:0000256" key="7">
    <source>
        <dbReference type="ARBA" id="ARBA00060555"/>
    </source>
</evidence>
<feature type="compositionally biased region" description="Basic and acidic residues" evidence="10">
    <location>
        <begin position="367"/>
        <end position="378"/>
    </location>
</feature>
<dbReference type="FunCoup" id="A0A448YHS1">
    <property type="interactions" value="984"/>
</dbReference>
<dbReference type="InterPro" id="IPR015424">
    <property type="entry name" value="PyrdxlP-dep_Trfase"/>
</dbReference>
<dbReference type="SUPFAM" id="SSF53383">
    <property type="entry name" value="PLP-dependent transferases"/>
    <property type="match status" value="1"/>
</dbReference>
<evidence type="ECO:0000313" key="12">
    <source>
        <dbReference type="EMBL" id="VEU20469.1"/>
    </source>
</evidence>
<dbReference type="GO" id="GO:0006567">
    <property type="term" value="P:L-threonine catabolic process"/>
    <property type="evidence" value="ECO:0007669"/>
    <property type="project" value="TreeGrafter"/>
</dbReference>
<dbReference type="PANTHER" id="PTHR48097:SF9">
    <property type="entry name" value="L-THREONINE ALDOLASE"/>
    <property type="match status" value="1"/>
</dbReference>
<name>A0A448YHS1_BRENA</name>
<keyword evidence="3" id="KW-0663">Pyridoxal phosphate</keyword>
<feature type="domain" description="Aromatic amino acid beta-eliminating lyase/threonine aldolase" evidence="11">
    <location>
        <begin position="8"/>
        <end position="291"/>
    </location>
</feature>
<dbReference type="OrthoDB" id="10261951at2759"/>
<dbReference type="PIRSF" id="PIRSF017617">
    <property type="entry name" value="Thr_aldolase"/>
    <property type="match status" value="1"/>
</dbReference>
<comment type="similarity">
    <text evidence="2">Belongs to the threonine aldolase family.</text>
</comment>
<dbReference type="Pfam" id="PF01212">
    <property type="entry name" value="Beta_elim_lyase"/>
    <property type="match status" value="1"/>
</dbReference>
<comment type="catalytic activity">
    <reaction evidence="5">
        <text>L-threonine = acetaldehyde + glycine</text>
        <dbReference type="Rhea" id="RHEA:19625"/>
        <dbReference type="ChEBI" id="CHEBI:15343"/>
        <dbReference type="ChEBI" id="CHEBI:57305"/>
        <dbReference type="ChEBI" id="CHEBI:57926"/>
        <dbReference type="EC" id="4.1.2.48"/>
    </reaction>
</comment>